<proteinExistence type="inferred from homology"/>
<evidence type="ECO:0000313" key="9">
    <source>
        <dbReference type="Proteomes" id="UP000037460"/>
    </source>
</evidence>
<name>A0A0M0K3V8_9EUKA</name>
<feature type="region of interest" description="Disordered" evidence="7">
    <location>
        <begin position="114"/>
        <end position="136"/>
    </location>
</feature>
<feature type="compositionally biased region" description="Acidic residues" evidence="7">
    <location>
        <begin position="51"/>
        <end position="65"/>
    </location>
</feature>
<feature type="compositionally biased region" description="Basic and acidic residues" evidence="7">
    <location>
        <begin position="341"/>
        <end position="352"/>
    </location>
</feature>
<feature type="compositionally biased region" description="Basic and acidic residues" evidence="7">
    <location>
        <begin position="364"/>
        <end position="375"/>
    </location>
</feature>
<keyword evidence="2" id="KW-0690">Ribosome biogenesis</keyword>
<dbReference type="EMBL" id="JWZX01001505">
    <property type="protein sequence ID" value="KOO33495.1"/>
    <property type="molecule type" value="Genomic_DNA"/>
</dbReference>
<dbReference type="PANTHER" id="PTHR17039:SF0">
    <property type="entry name" value="U3 SMALL NUCLEOLAR RIBONUCLEOPROTEIN PROTEIN MPP10"/>
    <property type="match status" value="1"/>
</dbReference>
<evidence type="ECO:0000256" key="4">
    <source>
        <dbReference type="ARBA" id="ARBA00023242"/>
    </source>
</evidence>
<dbReference type="GO" id="GO:0006364">
    <property type="term" value="P:rRNA processing"/>
    <property type="evidence" value="ECO:0007669"/>
    <property type="project" value="UniProtKB-KW"/>
</dbReference>
<comment type="subcellular location">
    <subcellularLocation>
        <location evidence="1">Nucleus</location>
        <location evidence="1">Nucleolus</location>
    </subcellularLocation>
</comment>
<evidence type="ECO:0000256" key="1">
    <source>
        <dbReference type="ARBA" id="ARBA00004604"/>
    </source>
</evidence>
<dbReference type="Pfam" id="PF04006">
    <property type="entry name" value="Mpp10"/>
    <property type="match status" value="1"/>
</dbReference>
<evidence type="ECO:0000313" key="8">
    <source>
        <dbReference type="EMBL" id="KOO33495.1"/>
    </source>
</evidence>
<dbReference type="Proteomes" id="UP000037460">
    <property type="component" value="Unassembled WGS sequence"/>
</dbReference>
<dbReference type="PANTHER" id="PTHR17039">
    <property type="entry name" value="U3 SMALL NUCLEOLAR RIBONUCLEOPROTEIN PROTEIN MPP10"/>
    <property type="match status" value="1"/>
</dbReference>
<comment type="similarity">
    <text evidence="6">Belongs to the MPP10 family.</text>
</comment>
<feature type="compositionally biased region" description="Low complexity" evidence="7">
    <location>
        <begin position="34"/>
        <end position="43"/>
    </location>
</feature>
<feature type="region of interest" description="Disordered" evidence="7">
    <location>
        <begin position="341"/>
        <end position="471"/>
    </location>
</feature>
<dbReference type="GO" id="GO:0034457">
    <property type="term" value="C:Mpp10 complex"/>
    <property type="evidence" value="ECO:0007669"/>
    <property type="project" value="InterPro"/>
</dbReference>
<dbReference type="OrthoDB" id="445326at2759"/>
<dbReference type="AlphaFoldDB" id="A0A0M0K3V8"/>
<gene>
    <name evidence="8" type="ORF">Ctob_011162</name>
</gene>
<reference evidence="9" key="1">
    <citation type="journal article" date="2015" name="PLoS Genet.">
        <title>Genome Sequence and Transcriptome Analyses of Chrysochromulina tobin: Metabolic Tools for Enhanced Algal Fitness in the Prominent Order Prymnesiales (Haptophyceae).</title>
        <authorList>
            <person name="Hovde B.T."/>
            <person name="Deodato C.R."/>
            <person name="Hunsperger H.M."/>
            <person name="Ryken S.A."/>
            <person name="Yost W."/>
            <person name="Jha R.K."/>
            <person name="Patterson J."/>
            <person name="Monnat R.J. Jr."/>
            <person name="Barlow S.B."/>
            <person name="Starkenburg S.R."/>
            <person name="Cattolico R.A."/>
        </authorList>
    </citation>
    <scope>NUCLEOTIDE SEQUENCE</scope>
    <source>
        <strain evidence="9">CCMP291</strain>
    </source>
</reference>
<evidence type="ECO:0000256" key="6">
    <source>
        <dbReference type="ARBA" id="ARBA00029455"/>
    </source>
</evidence>
<feature type="compositionally biased region" description="Basic and acidic residues" evidence="7">
    <location>
        <begin position="18"/>
        <end position="33"/>
    </location>
</feature>
<sequence length="471" mass="52209">MRNKPLLRFVETQLKKQFKAEETADEVKSEVRASARQANADANADMRRLEEMEEGDDRSDEEDEEVRINPRAAANRRRKKRAGSGRPEIFATDFWKDGVQAVDEEELERDMAEFADEGDAKHARGANGKAVPPRDRRMAQKLSKLELEQIAEKPWQMKGEVSGSKRPVNSLLEADLDFDTGASTRAPVVTKEVTASIEQVLHQRISEQLWDDVVRLSSNGPRSTRPKPADISTEKSELGLGEQYERAYEQQMLGHASAETTKQQQAYDEIQKTLRSLLGRLDALFSAHAVPKAHKPEATVRSQSVAVATLEEATPTAMGAAEALAPEEVFQKRNTLKDLSARQELSQEEREALRRKKKRVRKRQGAETKEREALRAKMSPNGGAPRQSDAAVGQLLADAKRKGTVLSGSPSPGQGGRSPKDNALVGQQFIKSSKFFATMQGEKGENGAGRKRPRGDVAGEKPPQQAFKLKL</sequence>
<feature type="compositionally biased region" description="Basic residues" evidence="7">
    <location>
        <begin position="353"/>
        <end position="363"/>
    </location>
</feature>
<feature type="compositionally biased region" description="Basic residues" evidence="7">
    <location>
        <begin position="74"/>
        <end position="83"/>
    </location>
</feature>
<evidence type="ECO:0000256" key="5">
    <source>
        <dbReference type="ARBA" id="ARBA00023274"/>
    </source>
</evidence>
<keyword evidence="3" id="KW-0698">rRNA processing</keyword>
<dbReference type="GO" id="GO:0005732">
    <property type="term" value="C:sno(s)RNA-containing ribonucleoprotein complex"/>
    <property type="evidence" value="ECO:0007669"/>
    <property type="project" value="InterPro"/>
</dbReference>
<comment type="caution">
    <text evidence="8">The sequence shown here is derived from an EMBL/GenBank/DDBJ whole genome shotgun (WGS) entry which is preliminary data.</text>
</comment>
<keyword evidence="5 8" id="KW-0687">Ribonucleoprotein</keyword>
<evidence type="ECO:0000256" key="3">
    <source>
        <dbReference type="ARBA" id="ARBA00022552"/>
    </source>
</evidence>
<keyword evidence="9" id="KW-1185">Reference proteome</keyword>
<evidence type="ECO:0000256" key="7">
    <source>
        <dbReference type="SAM" id="MobiDB-lite"/>
    </source>
</evidence>
<feature type="region of interest" description="Disordered" evidence="7">
    <location>
        <begin position="217"/>
        <end position="237"/>
    </location>
</feature>
<protein>
    <submittedName>
        <fullName evidence="8">U3 small nucleolar ribonucleoprotein mpp10</fullName>
    </submittedName>
</protein>
<evidence type="ECO:0000256" key="2">
    <source>
        <dbReference type="ARBA" id="ARBA00022517"/>
    </source>
</evidence>
<accession>A0A0M0K3V8</accession>
<feature type="region of interest" description="Disordered" evidence="7">
    <location>
        <begin position="18"/>
        <end position="87"/>
    </location>
</feature>
<dbReference type="GO" id="GO:0032040">
    <property type="term" value="C:small-subunit processome"/>
    <property type="evidence" value="ECO:0007669"/>
    <property type="project" value="TreeGrafter"/>
</dbReference>
<organism evidence="8 9">
    <name type="scientific">Chrysochromulina tobinii</name>
    <dbReference type="NCBI Taxonomy" id="1460289"/>
    <lineage>
        <taxon>Eukaryota</taxon>
        <taxon>Haptista</taxon>
        <taxon>Haptophyta</taxon>
        <taxon>Prymnesiophyceae</taxon>
        <taxon>Prymnesiales</taxon>
        <taxon>Chrysochromulinaceae</taxon>
        <taxon>Chrysochromulina</taxon>
    </lineage>
</organism>
<keyword evidence="4" id="KW-0539">Nucleus</keyword>
<dbReference type="InterPro" id="IPR012173">
    <property type="entry name" value="Mpp10"/>
</dbReference>